<accession>A0A0F5HTB3</accession>
<name>A0A0F5HTB3_BACTR</name>
<keyword evidence="1" id="KW-1133">Transmembrane helix</keyword>
<dbReference type="AlphaFoldDB" id="A0A0F5HTB3"/>
<evidence type="ECO:0000313" key="3">
    <source>
        <dbReference type="Proteomes" id="UP000031563"/>
    </source>
</evidence>
<proteinExistence type="predicted"/>
<accession>A0A0F5HQN3</accession>
<dbReference type="Proteomes" id="UP000031563">
    <property type="component" value="Unassembled WGS sequence"/>
</dbReference>
<dbReference type="OrthoDB" id="2974778at2"/>
<gene>
    <name evidence="2" type="ORF">QY95_03411</name>
</gene>
<evidence type="ECO:0000256" key="1">
    <source>
        <dbReference type="SAM" id="Phobius"/>
    </source>
</evidence>
<sequence length="59" mass="6438">MKRNIRIIIGLISSLMLFSFGVYRLLNPVADSSFVPAVLAVGGFAGFIGYMVELRKNSS</sequence>
<dbReference type="STRING" id="1221996.QY95_03411"/>
<keyword evidence="3" id="KW-1185">Reference proteome</keyword>
<protein>
    <submittedName>
        <fullName evidence="2">Uncharacterized protein</fullName>
    </submittedName>
</protein>
<feature type="transmembrane region" description="Helical" evidence="1">
    <location>
        <begin position="32"/>
        <end position="52"/>
    </location>
</feature>
<keyword evidence="1" id="KW-0472">Membrane</keyword>
<organism evidence="2 3">
    <name type="scientific">Bacillus thermotolerans</name>
    <name type="common">Quasibacillus thermotolerans</name>
    <dbReference type="NCBI Taxonomy" id="1221996"/>
    <lineage>
        <taxon>Bacteria</taxon>
        <taxon>Bacillati</taxon>
        <taxon>Bacillota</taxon>
        <taxon>Bacilli</taxon>
        <taxon>Bacillales</taxon>
        <taxon>Bacillaceae</taxon>
        <taxon>Bacillus</taxon>
    </lineage>
</organism>
<evidence type="ECO:0000313" key="2">
    <source>
        <dbReference type="EMBL" id="KKB35558.1"/>
    </source>
</evidence>
<dbReference type="EMBL" id="JWIR02000071">
    <property type="protein sequence ID" value="KKB35558.1"/>
    <property type="molecule type" value="Genomic_DNA"/>
</dbReference>
<feature type="transmembrane region" description="Helical" evidence="1">
    <location>
        <begin position="7"/>
        <end position="26"/>
    </location>
</feature>
<keyword evidence="1" id="KW-0812">Transmembrane</keyword>
<comment type="caution">
    <text evidence="2">The sequence shown here is derived from an EMBL/GenBank/DDBJ whole genome shotgun (WGS) entry which is preliminary data.</text>
</comment>
<dbReference type="RefSeq" id="WP_039235857.1">
    <property type="nucleotide sequence ID" value="NZ_JWIQ02000023.1"/>
</dbReference>
<reference evidence="2" key="1">
    <citation type="submission" date="2015-02" db="EMBL/GenBank/DDBJ databases">
        <title>Genome Assembly of Bacillaceae bacterium MTCC 8252.</title>
        <authorList>
            <person name="Verma A."/>
            <person name="Khatri I."/>
            <person name="Mual P."/>
            <person name="Subramanian S."/>
            <person name="Krishnamurthi S."/>
        </authorList>
    </citation>
    <scope>NUCLEOTIDE SEQUENCE [LARGE SCALE GENOMIC DNA]</scope>
    <source>
        <strain evidence="2">MTCC 8252</strain>
    </source>
</reference>